<evidence type="ECO:0000256" key="1">
    <source>
        <dbReference type="SAM" id="Phobius"/>
    </source>
</evidence>
<dbReference type="STRING" id="1208365.B273_0372"/>
<feature type="transmembrane region" description="Helical" evidence="1">
    <location>
        <begin position="12"/>
        <end position="29"/>
    </location>
</feature>
<evidence type="ECO:0000313" key="2">
    <source>
        <dbReference type="EMBL" id="EKO37144.1"/>
    </source>
</evidence>
<proteinExistence type="predicted"/>
<keyword evidence="3" id="KW-1185">Reference proteome</keyword>
<comment type="caution">
    <text evidence="2">The sequence shown here is derived from an EMBL/GenBank/DDBJ whole genome shotgun (WGS) entry which is preliminary data.</text>
</comment>
<keyword evidence="1" id="KW-0812">Transmembrane</keyword>
<keyword evidence="1" id="KW-1133">Transmembrane helix</keyword>
<keyword evidence="1" id="KW-0472">Membrane</keyword>
<evidence type="ECO:0000313" key="3">
    <source>
        <dbReference type="Proteomes" id="UP000010310"/>
    </source>
</evidence>
<gene>
    <name evidence="2" type="ORF">B273_0372</name>
</gene>
<protein>
    <submittedName>
        <fullName evidence="2">Uncharacterized protein</fullName>
    </submittedName>
</protein>
<reference evidence="2 3" key="1">
    <citation type="submission" date="2012-09" db="EMBL/GenBank/DDBJ databases">
        <authorList>
            <person name="Dupont C.L."/>
            <person name="Rusch D.B."/>
            <person name="Lombardo M.-J."/>
            <person name="Novotny M."/>
            <person name="Yee-Greenbaum J."/>
            <person name="Laskin R."/>
        </authorList>
    </citation>
    <scope>NUCLEOTIDE SEQUENCE [LARGE SCALE GENOMIC DNA]</scope>
    <source>
        <strain evidence="2">SAR86E</strain>
    </source>
</reference>
<name>K6G7Q4_9GAMM</name>
<dbReference type="AlphaFoldDB" id="K6G7Q4"/>
<accession>K6G7Q4</accession>
<dbReference type="EMBL" id="AMWX01000001">
    <property type="protein sequence ID" value="EKO37144.1"/>
    <property type="molecule type" value="Genomic_DNA"/>
</dbReference>
<sequence length="38" mass="4670">MIAFFNISATYFMYLFVEILSNNFYLFTIKKFTQKLNF</sequence>
<organism evidence="2 3">
    <name type="scientific">SAR86 cluster bacterium SAR86E</name>
    <dbReference type="NCBI Taxonomy" id="1208365"/>
    <lineage>
        <taxon>Bacteria</taxon>
        <taxon>Pseudomonadati</taxon>
        <taxon>Pseudomonadota</taxon>
        <taxon>Gammaproteobacteria</taxon>
        <taxon>SAR86 cluster</taxon>
    </lineage>
</organism>
<dbReference type="Proteomes" id="UP000010310">
    <property type="component" value="Unassembled WGS sequence"/>
</dbReference>